<comment type="caution">
    <text evidence="2">The sequence shown here is derived from an EMBL/GenBank/DDBJ whole genome shotgun (WGS) entry which is preliminary data.</text>
</comment>
<dbReference type="AlphaFoldDB" id="A0A1A7BEE1"/>
<reference evidence="2 3" key="1">
    <citation type="submission" date="2016-06" db="EMBL/GenBank/DDBJ databases">
        <title>Genome sequence of Porphyrobacter dokdonensis DSW-74.</title>
        <authorList>
            <person name="Kim J.F."/>
            <person name="Song J.Y."/>
        </authorList>
    </citation>
    <scope>NUCLEOTIDE SEQUENCE [LARGE SCALE GENOMIC DNA]</scope>
    <source>
        <strain evidence="2 3">DSW-74</strain>
    </source>
</reference>
<proteinExistence type="predicted"/>
<evidence type="ECO:0000313" key="3">
    <source>
        <dbReference type="Proteomes" id="UP000092484"/>
    </source>
</evidence>
<keyword evidence="1" id="KW-1133">Transmembrane helix</keyword>
<sequence length="149" mass="16527">MIALSRRRPTSITVFAVAFLGSALLVFAEALLNIPDRLSYLAKLMPAVDWSRDAVIVWQSMWLSIALIPIAMVWLSAVRFARWMVTIMAALKLLGVLLVAMKSWRMIEMIGPAQLASLLLTVLAVALLFTPASNHWFKDRGGTDPAVFE</sequence>
<dbReference type="Proteomes" id="UP000092484">
    <property type="component" value="Unassembled WGS sequence"/>
</dbReference>
<keyword evidence="3" id="KW-1185">Reference proteome</keyword>
<keyword evidence="1" id="KW-0472">Membrane</keyword>
<feature type="transmembrane region" description="Helical" evidence="1">
    <location>
        <begin position="12"/>
        <end position="34"/>
    </location>
</feature>
<evidence type="ECO:0000313" key="2">
    <source>
        <dbReference type="EMBL" id="OBV10849.1"/>
    </source>
</evidence>
<feature type="transmembrane region" description="Helical" evidence="1">
    <location>
        <begin position="113"/>
        <end position="132"/>
    </location>
</feature>
<dbReference type="RefSeq" id="WP_068864667.1">
    <property type="nucleotide sequence ID" value="NZ_LZYB01000004.1"/>
</dbReference>
<name>A0A1A7BEE1_9SPHN</name>
<evidence type="ECO:0000256" key="1">
    <source>
        <dbReference type="SAM" id="Phobius"/>
    </source>
</evidence>
<keyword evidence="1" id="KW-0812">Transmembrane</keyword>
<organism evidence="2 3">
    <name type="scientific">Erythrobacter dokdonensis DSW-74</name>
    <dbReference type="NCBI Taxonomy" id="1300349"/>
    <lineage>
        <taxon>Bacteria</taxon>
        <taxon>Pseudomonadati</taxon>
        <taxon>Pseudomonadota</taxon>
        <taxon>Alphaproteobacteria</taxon>
        <taxon>Sphingomonadales</taxon>
        <taxon>Erythrobacteraceae</taxon>
        <taxon>Erythrobacter/Porphyrobacter group</taxon>
        <taxon>Erythrobacter</taxon>
    </lineage>
</organism>
<dbReference type="EMBL" id="LZYB01000004">
    <property type="protein sequence ID" value="OBV10849.1"/>
    <property type="molecule type" value="Genomic_DNA"/>
</dbReference>
<gene>
    <name evidence="2" type="ORF">I603_2062</name>
</gene>
<protein>
    <submittedName>
        <fullName evidence="2">Uncharacterized protein</fullName>
    </submittedName>
</protein>
<accession>A0A1A7BEE1</accession>
<feature type="transmembrane region" description="Helical" evidence="1">
    <location>
        <begin position="55"/>
        <end position="77"/>
    </location>
</feature>
<feature type="transmembrane region" description="Helical" evidence="1">
    <location>
        <begin position="83"/>
        <end position="101"/>
    </location>
</feature>
<dbReference type="STRING" id="1300349.I603_2062"/>